<evidence type="ECO:0000313" key="2">
    <source>
        <dbReference type="Proteomes" id="UP000053676"/>
    </source>
</evidence>
<organism evidence="1 2">
    <name type="scientific">Necator americanus</name>
    <name type="common">Human hookworm</name>
    <dbReference type="NCBI Taxonomy" id="51031"/>
    <lineage>
        <taxon>Eukaryota</taxon>
        <taxon>Metazoa</taxon>
        <taxon>Ecdysozoa</taxon>
        <taxon>Nematoda</taxon>
        <taxon>Chromadorea</taxon>
        <taxon>Rhabditida</taxon>
        <taxon>Rhabditina</taxon>
        <taxon>Rhabditomorpha</taxon>
        <taxon>Strongyloidea</taxon>
        <taxon>Ancylostomatidae</taxon>
        <taxon>Bunostominae</taxon>
        <taxon>Necator</taxon>
    </lineage>
</organism>
<dbReference type="KEGG" id="nai:NECAME_14032"/>
<accession>W2STF7</accession>
<sequence length="26" mass="2985">MPSSFWFNSIIISRRSDGVRTLVCLV</sequence>
<evidence type="ECO:0000313" key="1">
    <source>
        <dbReference type="EMBL" id="ETN71987.1"/>
    </source>
</evidence>
<reference evidence="2" key="1">
    <citation type="journal article" date="2014" name="Nat. Genet.">
        <title>Genome of the human hookworm Necator americanus.</title>
        <authorList>
            <person name="Tang Y.T."/>
            <person name="Gao X."/>
            <person name="Rosa B.A."/>
            <person name="Abubucker S."/>
            <person name="Hallsworth-Pepin K."/>
            <person name="Martin J."/>
            <person name="Tyagi R."/>
            <person name="Heizer E."/>
            <person name="Zhang X."/>
            <person name="Bhonagiri-Palsikar V."/>
            <person name="Minx P."/>
            <person name="Warren W.C."/>
            <person name="Wang Q."/>
            <person name="Zhan B."/>
            <person name="Hotez P.J."/>
            <person name="Sternberg P.W."/>
            <person name="Dougall A."/>
            <person name="Gaze S.T."/>
            <person name="Mulvenna J."/>
            <person name="Sotillo J."/>
            <person name="Ranganathan S."/>
            <person name="Rabelo E.M."/>
            <person name="Wilson R.K."/>
            <person name="Felgner P.L."/>
            <person name="Bethony J."/>
            <person name="Hawdon J.M."/>
            <person name="Gasser R.B."/>
            <person name="Loukas A."/>
            <person name="Mitreva M."/>
        </authorList>
    </citation>
    <scope>NUCLEOTIDE SEQUENCE [LARGE SCALE GENOMIC DNA]</scope>
</reference>
<name>W2STF7_NECAM</name>
<proteinExistence type="predicted"/>
<dbReference type="AlphaFoldDB" id="W2STF7"/>
<gene>
    <name evidence="1" type="ORF">NECAME_14032</name>
</gene>
<dbReference type="EMBL" id="KI666054">
    <property type="protein sequence ID" value="ETN71987.1"/>
    <property type="molecule type" value="Genomic_DNA"/>
</dbReference>
<protein>
    <submittedName>
        <fullName evidence="1">Uncharacterized protein</fullName>
    </submittedName>
</protein>
<dbReference type="Proteomes" id="UP000053676">
    <property type="component" value="Unassembled WGS sequence"/>
</dbReference>
<keyword evidence="2" id="KW-1185">Reference proteome</keyword>